<protein>
    <submittedName>
        <fullName evidence="10">WSC-domain-containing protein</fullName>
    </submittedName>
</protein>
<accession>A0A1J7IZY6</accession>
<gene>
    <name evidence="10" type="ORF">CONLIGDRAFT_683586</name>
</gene>
<evidence type="ECO:0000313" key="10">
    <source>
        <dbReference type="EMBL" id="OIW26625.1"/>
    </source>
</evidence>
<reference evidence="10 11" key="1">
    <citation type="submission" date="2016-10" db="EMBL/GenBank/DDBJ databases">
        <title>Draft genome sequence of Coniochaeta ligniaria NRRL30616, a lignocellulolytic fungus for bioabatement of inhibitors in plant biomass hydrolysates.</title>
        <authorList>
            <consortium name="DOE Joint Genome Institute"/>
            <person name="Jimenez D.J."/>
            <person name="Hector R.E."/>
            <person name="Riley R."/>
            <person name="Sun H."/>
            <person name="Grigoriev I.V."/>
            <person name="Van Elsas J.D."/>
            <person name="Nichols N.N."/>
        </authorList>
    </citation>
    <scope>NUCLEOTIDE SEQUENCE [LARGE SCALE GENOMIC DNA]</scope>
    <source>
        <strain evidence="10 11">NRRL 30616</strain>
    </source>
</reference>
<dbReference type="STRING" id="1408157.A0A1J7IZY6"/>
<keyword evidence="2" id="KW-0812">Transmembrane</keyword>
<evidence type="ECO:0000313" key="11">
    <source>
        <dbReference type="Proteomes" id="UP000182658"/>
    </source>
</evidence>
<evidence type="ECO:0000256" key="2">
    <source>
        <dbReference type="ARBA" id="ARBA00022692"/>
    </source>
</evidence>
<evidence type="ECO:0000256" key="4">
    <source>
        <dbReference type="ARBA" id="ARBA00022989"/>
    </source>
</evidence>
<feature type="chain" id="PRO_5011978292" evidence="8">
    <location>
        <begin position="22"/>
        <end position="499"/>
    </location>
</feature>
<dbReference type="PANTHER" id="PTHR24269">
    <property type="entry name" value="KREMEN PROTEIN"/>
    <property type="match status" value="1"/>
</dbReference>
<evidence type="ECO:0000256" key="7">
    <source>
        <dbReference type="SAM" id="MobiDB-lite"/>
    </source>
</evidence>
<evidence type="ECO:0000256" key="3">
    <source>
        <dbReference type="ARBA" id="ARBA00022729"/>
    </source>
</evidence>
<dbReference type="InterPro" id="IPR051836">
    <property type="entry name" value="Kremen_rcpt"/>
</dbReference>
<evidence type="ECO:0000256" key="8">
    <source>
        <dbReference type="SAM" id="SignalP"/>
    </source>
</evidence>
<feature type="domain" description="WSC" evidence="9">
    <location>
        <begin position="299"/>
        <end position="391"/>
    </location>
</feature>
<sequence length="499" mass="51236">MFVKNGATLVAALSLLASVDAKRQQLHERGTRCNGDNLLNRFRDHRYSDAAVSFCQTFINSVTYSVVTVSTDAAHVSSPVTAYSTAYPSPLLTASYPASRLSSACSCVTLPAVTAVVTEYVASSTSVASDDAATTTSDDPSTITDDPSTTSTDDSTTTTEDPTTSTEEPTTSTEDPATSTDDATTTATDDPSTTSTDDASTSTEDPSTTSTEEPSTTSTDDASTTTDDASTTATEDASTTTDDSTTTTEDPSTTSTDDPATTTTDDSSTTTDDASATTTEDPSATPTDPATTTTDAPAGPTSLGCYVEGAGGRALKNLILADDTLTVESCAAACTNYAFYGVEYGRECWCDDVIESTAFLSPDASVCDMACKGDATETCGGSSTINIYGAAPADTTTPTESPYTFTGCFAEPDGARALPQLYASTKMTIELCHLDCSLAGYTYAGLEYSTECWCGNSIPELVALGPESCSTACAGDATETCGGNNALQLYTATSTGTAN</sequence>
<evidence type="ECO:0000256" key="1">
    <source>
        <dbReference type="ARBA" id="ARBA00004167"/>
    </source>
</evidence>
<feature type="domain" description="WSC" evidence="9">
    <location>
        <begin position="402"/>
        <end position="493"/>
    </location>
</feature>
<organism evidence="10 11">
    <name type="scientific">Coniochaeta ligniaria NRRL 30616</name>
    <dbReference type="NCBI Taxonomy" id="1408157"/>
    <lineage>
        <taxon>Eukaryota</taxon>
        <taxon>Fungi</taxon>
        <taxon>Dikarya</taxon>
        <taxon>Ascomycota</taxon>
        <taxon>Pezizomycotina</taxon>
        <taxon>Sordariomycetes</taxon>
        <taxon>Sordariomycetidae</taxon>
        <taxon>Coniochaetales</taxon>
        <taxon>Coniochaetaceae</taxon>
        <taxon>Coniochaeta</taxon>
    </lineage>
</organism>
<dbReference type="SMART" id="SM00321">
    <property type="entry name" value="WSC"/>
    <property type="match status" value="2"/>
</dbReference>
<keyword evidence="11" id="KW-1185">Reference proteome</keyword>
<evidence type="ECO:0000256" key="6">
    <source>
        <dbReference type="ARBA" id="ARBA00023180"/>
    </source>
</evidence>
<name>A0A1J7IZY6_9PEZI</name>
<dbReference type="AlphaFoldDB" id="A0A1J7IZY6"/>
<dbReference type="PANTHER" id="PTHR24269:SF16">
    <property type="entry name" value="PROTEIN SLG1"/>
    <property type="match status" value="1"/>
</dbReference>
<dbReference type="GO" id="GO:0005886">
    <property type="term" value="C:plasma membrane"/>
    <property type="evidence" value="ECO:0007669"/>
    <property type="project" value="TreeGrafter"/>
</dbReference>
<dbReference type="InterPro" id="IPR002889">
    <property type="entry name" value="WSC_carb-bd"/>
</dbReference>
<proteinExistence type="predicted"/>
<dbReference type="PROSITE" id="PS51212">
    <property type="entry name" value="WSC"/>
    <property type="match status" value="2"/>
</dbReference>
<dbReference type="OrthoDB" id="5985073at2759"/>
<keyword evidence="6" id="KW-0325">Glycoprotein</keyword>
<keyword evidence="4" id="KW-1133">Transmembrane helix</keyword>
<feature type="signal peptide" evidence="8">
    <location>
        <begin position="1"/>
        <end position="21"/>
    </location>
</feature>
<feature type="region of interest" description="Disordered" evidence="7">
    <location>
        <begin position="124"/>
        <end position="300"/>
    </location>
</feature>
<dbReference type="InParanoid" id="A0A1J7IZY6"/>
<keyword evidence="5" id="KW-0472">Membrane</keyword>
<keyword evidence="3 8" id="KW-0732">Signal</keyword>
<evidence type="ECO:0000259" key="9">
    <source>
        <dbReference type="PROSITE" id="PS51212"/>
    </source>
</evidence>
<evidence type="ECO:0000256" key="5">
    <source>
        <dbReference type="ARBA" id="ARBA00023136"/>
    </source>
</evidence>
<comment type="subcellular location">
    <subcellularLocation>
        <location evidence="1">Membrane</location>
        <topology evidence="1">Single-pass membrane protein</topology>
    </subcellularLocation>
</comment>
<dbReference type="Pfam" id="PF01822">
    <property type="entry name" value="WSC"/>
    <property type="match status" value="2"/>
</dbReference>
<dbReference type="Proteomes" id="UP000182658">
    <property type="component" value="Unassembled WGS sequence"/>
</dbReference>
<dbReference type="EMBL" id="KV875100">
    <property type="protein sequence ID" value="OIW26625.1"/>
    <property type="molecule type" value="Genomic_DNA"/>
</dbReference>